<sequence length="231" mass="24389">MDRTPWTAPAIHTRQDLAQYIDHTLLAPAATPEQVHALCDEALAWRTAAVCINPLYIPLARTHLASLVDLAAVVGFPLGATASRVKAQEAAWCIDHGANEIDMVISIGLVKSQQWRGVLDDIEAVREATPAPNRLKVILENALLSRDEIILSCLLCVAAGADFVKTSTGFGPSGANVSDVLLMRQVVGRNTGVKAAGGIHTADEALAMIAAGADRIGASQTRTILEAMPVS</sequence>
<comment type="catalytic activity">
    <reaction evidence="5 6">
        <text>2-deoxy-D-ribose 5-phosphate = D-glyceraldehyde 3-phosphate + acetaldehyde</text>
        <dbReference type="Rhea" id="RHEA:12821"/>
        <dbReference type="ChEBI" id="CHEBI:15343"/>
        <dbReference type="ChEBI" id="CHEBI:59776"/>
        <dbReference type="ChEBI" id="CHEBI:62877"/>
        <dbReference type="EC" id="4.1.2.4"/>
    </reaction>
</comment>
<dbReference type="PIRSF" id="PIRSF001357">
    <property type="entry name" value="DeoC"/>
    <property type="match status" value="1"/>
</dbReference>
<dbReference type="Gene3D" id="3.20.20.70">
    <property type="entry name" value="Aldolase class I"/>
    <property type="match status" value="1"/>
</dbReference>
<dbReference type="SMART" id="SM01133">
    <property type="entry name" value="DeoC"/>
    <property type="match status" value="1"/>
</dbReference>
<evidence type="ECO:0000256" key="6">
    <source>
        <dbReference type="HAMAP-Rule" id="MF_00114"/>
    </source>
</evidence>
<keyword evidence="4 6" id="KW-0704">Schiff base</keyword>
<comment type="function">
    <text evidence="6">Catalyzes a reversible aldol reaction between acetaldehyde and D-glyceraldehyde 3-phosphate to generate 2-deoxy-D-ribose 5-phosphate.</text>
</comment>
<dbReference type="SUPFAM" id="SSF51569">
    <property type="entry name" value="Aldolase"/>
    <property type="match status" value="1"/>
</dbReference>
<evidence type="ECO:0000256" key="2">
    <source>
        <dbReference type="ARBA" id="ARBA00022490"/>
    </source>
</evidence>
<protein>
    <recommendedName>
        <fullName evidence="6">Deoxyribose-phosphate aldolase</fullName>
        <shortName evidence="6">DERA</shortName>
        <ecNumber evidence="6">4.1.2.4</ecNumber>
    </recommendedName>
    <alternativeName>
        <fullName evidence="6">2-deoxy-D-ribose 5-phosphate aldolase</fullName>
    </alternativeName>
    <alternativeName>
        <fullName evidence="6">Phosphodeoxyriboaldolase</fullName>
        <shortName evidence="6">Deoxyriboaldolase</shortName>
    </alternativeName>
</protein>
<dbReference type="InterPro" id="IPR011343">
    <property type="entry name" value="DeoC"/>
</dbReference>
<feature type="active site" description="Schiff-base intermediate with acetaldehyde" evidence="6">
    <location>
        <position position="165"/>
    </location>
</feature>
<proteinExistence type="inferred from homology"/>
<evidence type="ECO:0000256" key="3">
    <source>
        <dbReference type="ARBA" id="ARBA00023239"/>
    </source>
</evidence>
<dbReference type="InterPro" id="IPR013785">
    <property type="entry name" value="Aldolase_TIM"/>
</dbReference>
<dbReference type="PANTHER" id="PTHR10889:SF1">
    <property type="entry name" value="DEOXYRIBOSE-PHOSPHATE ALDOLASE"/>
    <property type="match status" value="1"/>
</dbReference>
<dbReference type="Proteomes" id="UP000325292">
    <property type="component" value="Chromosome"/>
</dbReference>
<keyword evidence="8" id="KW-1185">Reference proteome</keyword>
<comment type="pathway">
    <text evidence="6">Carbohydrate degradation; 2-deoxy-D-ribose 1-phosphate degradation; D-glyceraldehyde 3-phosphate and acetaldehyde from 2-deoxy-alpha-D-ribose 1-phosphate: step 2/2.</text>
</comment>
<dbReference type="CDD" id="cd00959">
    <property type="entry name" value="DeoC"/>
    <property type="match status" value="1"/>
</dbReference>
<keyword evidence="3 6" id="KW-0456">Lyase</keyword>
<evidence type="ECO:0000256" key="5">
    <source>
        <dbReference type="ARBA" id="ARBA00048791"/>
    </source>
</evidence>
<reference evidence="7 8" key="1">
    <citation type="journal article" date="2019" name="Sci. Rep.">
        <title>Sulfobacillus thermotolerans: new insights into resistance and metabolic capacities of acidophilic chemolithotrophs.</title>
        <authorList>
            <person name="Panyushkina A.E."/>
            <person name="Babenko V.V."/>
            <person name="Nikitina A.S."/>
            <person name="Selezneva O.V."/>
            <person name="Tsaplina I.A."/>
            <person name="Letarova M.A."/>
            <person name="Kostryukova E.S."/>
            <person name="Letarov A.V."/>
        </authorList>
    </citation>
    <scope>NUCLEOTIDE SEQUENCE [LARGE SCALE GENOMIC DNA]</scope>
    <source>
        <strain evidence="7 8">Kr1</strain>
    </source>
</reference>
<feature type="active site" description="Proton donor/acceptor" evidence="6">
    <location>
        <position position="102"/>
    </location>
</feature>
<organism evidence="7 8">
    <name type="scientific">Sulfobacillus thermotolerans</name>
    <dbReference type="NCBI Taxonomy" id="338644"/>
    <lineage>
        <taxon>Bacteria</taxon>
        <taxon>Bacillati</taxon>
        <taxon>Bacillota</taxon>
        <taxon>Clostridia</taxon>
        <taxon>Eubacteriales</taxon>
        <taxon>Clostridiales Family XVII. Incertae Sedis</taxon>
        <taxon>Sulfobacillus</taxon>
    </lineage>
</organism>
<feature type="active site" description="Proton donor/acceptor" evidence="6">
    <location>
        <position position="194"/>
    </location>
</feature>
<evidence type="ECO:0000313" key="8">
    <source>
        <dbReference type="Proteomes" id="UP000325292"/>
    </source>
</evidence>
<evidence type="ECO:0000313" key="7">
    <source>
        <dbReference type="EMBL" id="AUW95473.1"/>
    </source>
</evidence>
<gene>
    <name evidence="6" type="primary">deoC</name>
    <name evidence="7" type="ORF">BXT84_07570</name>
</gene>
<evidence type="ECO:0000256" key="1">
    <source>
        <dbReference type="ARBA" id="ARBA00010936"/>
    </source>
</evidence>
<accession>A0ABN5H463</accession>
<dbReference type="Pfam" id="PF01791">
    <property type="entry name" value="DeoC"/>
    <property type="match status" value="1"/>
</dbReference>
<dbReference type="InterPro" id="IPR002915">
    <property type="entry name" value="DeoC/FbaB/LacD_aldolase"/>
</dbReference>
<comment type="subcellular location">
    <subcellularLocation>
        <location evidence="6">Cytoplasm</location>
    </subcellularLocation>
</comment>
<dbReference type="PANTHER" id="PTHR10889">
    <property type="entry name" value="DEOXYRIBOSE-PHOSPHATE ALDOLASE"/>
    <property type="match status" value="1"/>
</dbReference>
<keyword evidence="2 6" id="KW-0963">Cytoplasm</keyword>
<evidence type="ECO:0000256" key="4">
    <source>
        <dbReference type="ARBA" id="ARBA00023270"/>
    </source>
</evidence>
<dbReference type="HAMAP" id="MF_00114">
    <property type="entry name" value="DeoC_type1"/>
    <property type="match status" value="1"/>
</dbReference>
<dbReference type="EC" id="4.1.2.4" evidence="6"/>
<name>A0ABN5H463_9FIRM</name>
<dbReference type="NCBIfam" id="TIGR00126">
    <property type="entry name" value="deoC"/>
    <property type="match status" value="1"/>
</dbReference>
<dbReference type="EMBL" id="CP019454">
    <property type="protein sequence ID" value="AUW95473.1"/>
    <property type="molecule type" value="Genomic_DNA"/>
</dbReference>
<comment type="similarity">
    <text evidence="1 6">Belongs to the DeoC/FbaB aldolase family. DeoC type 1 subfamily.</text>
</comment>
<dbReference type="InterPro" id="IPR028581">
    <property type="entry name" value="DeoC_typeI"/>
</dbReference>